<evidence type="ECO:0000313" key="2">
    <source>
        <dbReference type="Proteomes" id="UP000008148"/>
    </source>
</evidence>
<protein>
    <submittedName>
        <fullName evidence="1">Uncharacterized protein</fullName>
    </submittedName>
</protein>
<gene>
    <name evidence="1" type="ordered locus">CKO_00320</name>
</gene>
<keyword evidence="2" id="KW-1185">Reference proteome</keyword>
<dbReference type="KEGG" id="cko:CKO_00320"/>
<dbReference type="Proteomes" id="UP000008148">
    <property type="component" value="Chromosome"/>
</dbReference>
<dbReference type="EMBL" id="CP000822">
    <property type="protein sequence ID" value="ABV11483.1"/>
    <property type="molecule type" value="Genomic_DNA"/>
</dbReference>
<reference evidence="1 2" key="1">
    <citation type="submission" date="2007-08" db="EMBL/GenBank/DDBJ databases">
        <authorList>
            <consortium name="The Citrobacter koseri Genome Sequencing Project"/>
            <person name="McClelland M."/>
            <person name="Sanderson E.K."/>
            <person name="Porwollik S."/>
            <person name="Spieth J."/>
            <person name="Clifton W.S."/>
            <person name="Latreille P."/>
            <person name="Courtney L."/>
            <person name="Wang C."/>
            <person name="Pepin K."/>
            <person name="Bhonagiri V."/>
            <person name="Nash W."/>
            <person name="Johnson M."/>
            <person name="Thiruvilangam P."/>
            <person name="Wilson R."/>
        </authorList>
    </citation>
    <scope>NUCLEOTIDE SEQUENCE [LARGE SCALE GENOMIC DNA]</scope>
    <source>
        <strain evidence="2">ATCC BAA-895 / CDC 4225-83 / SGSC4696</strain>
    </source>
</reference>
<sequence length="43" mass="5073">MYAVNVHDNLHYLLFFSTFDTYLAATVKQVIPNNYTQKHEVLL</sequence>
<proteinExistence type="predicted"/>
<dbReference type="HOGENOM" id="CLU_3231447_0_0_6"/>
<organism evidence="1 2">
    <name type="scientific">Citrobacter koseri (strain ATCC BAA-895 / CDC 4225-83 / SGSC4696)</name>
    <dbReference type="NCBI Taxonomy" id="290338"/>
    <lineage>
        <taxon>Bacteria</taxon>
        <taxon>Pseudomonadati</taxon>
        <taxon>Pseudomonadota</taxon>
        <taxon>Gammaproteobacteria</taxon>
        <taxon>Enterobacterales</taxon>
        <taxon>Enterobacteriaceae</taxon>
        <taxon>Citrobacter</taxon>
    </lineage>
</organism>
<dbReference type="STRING" id="290338.CKO_00320"/>
<dbReference type="AlphaFoldDB" id="A8ADC0"/>
<accession>A8ADC0</accession>
<name>A8ADC0_CITK8</name>
<evidence type="ECO:0000313" key="1">
    <source>
        <dbReference type="EMBL" id="ABV11483.1"/>
    </source>
</evidence>